<keyword evidence="3" id="KW-1003">Cell membrane</keyword>
<dbReference type="PANTHER" id="PTHR34584:SF1">
    <property type="entry name" value="NA(+)_H(+) ANTIPORTER SUBUNIT E1"/>
    <property type="match status" value="1"/>
</dbReference>
<proteinExistence type="inferred from homology"/>
<evidence type="ECO:0000313" key="9">
    <source>
        <dbReference type="Proteomes" id="UP000295443"/>
    </source>
</evidence>
<dbReference type="GO" id="GO:0008324">
    <property type="term" value="F:monoatomic cation transmembrane transporter activity"/>
    <property type="evidence" value="ECO:0007669"/>
    <property type="project" value="InterPro"/>
</dbReference>
<keyword evidence="5 7" id="KW-1133">Transmembrane helix</keyword>
<evidence type="ECO:0000256" key="3">
    <source>
        <dbReference type="ARBA" id="ARBA00022475"/>
    </source>
</evidence>
<dbReference type="EMBL" id="SJZB01000008">
    <property type="protein sequence ID" value="TCJ18920.1"/>
    <property type="molecule type" value="Genomic_DNA"/>
</dbReference>
<feature type="transmembrane region" description="Helical" evidence="7">
    <location>
        <begin position="12"/>
        <end position="32"/>
    </location>
</feature>
<dbReference type="GO" id="GO:0005886">
    <property type="term" value="C:plasma membrane"/>
    <property type="evidence" value="ECO:0007669"/>
    <property type="project" value="UniProtKB-SubCell"/>
</dbReference>
<comment type="similarity">
    <text evidence="2">Belongs to the CPA3 antiporters (TC 2.A.63) subunit E family.</text>
</comment>
<dbReference type="Pfam" id="PF01899">
    <property type="entry name" value="MNHE"/>
    <property type="match status" value="1"/>
</dbReference>
<evidence type="ECO:0000313" key="8">
    <source>
        <dbReference type="EMBL" id="TCJ18920.1"/>
    </source>
</evidence>
<evidence type="ECO:0000256" key="2">
    <source>
        <dbReference type="ARBA" id="ARBA00006228"/>
    </source>
</evidence>
<accession>A0A4R1BMZ9</accession>
<sequence>MTSNPAFRAAPARAYVIGFGTCLLAWILLTGTLAASELAAGALVALVATAAAGSRLTLLGGLRLSPAAPLHLVRYLGYFLVQLTLSNFDMARRILSPSLPLDPGMVEVHTGLRSELGRMLLANSITLTPGTLTVDVDDDRLLIHWIDRAGGTDMEAATRAIAAGFEQRIRGFLS</sequence>
<dbReference type="InterPro" id="IPR002758">
    <property type="entry name" value="Cation_antiport_E"/>
</dbReference>
<name>A0A4R1BMZ9_9PROT</name>
<dbReference type="PANTHER" id="PTHR34584">
    <property type="entry name" value="NA(+)/H(+) ANTIPORTER SUBUNIT E1"/>
    <property type="match status" value="1"/>
</dbReference>
<evidence type="ECO:0000256" key="1">
    <source>
        <dbReference type="ARBA" id="ARBA00004651"/>
    </source>
</evidence>
<comment type="subcellular location">
    <subcellularLocation>
        <location evidence="1">Cell membrane</location>
        <topology evidence="1">Multi-pass membrane protein</topology>
    </subcellularLocation>
</comment>
<feature type="transmembrane region" description="Helical" evidence="7">
    <location>
        <begin position="38"/>
        <end position="58"/>
    </location>
</feature>
<keyword evidence="6 7" id="KW-0472">Membrane</keyword>
<evidence type="ECO:0000256" key="4">
    <source>
        <dbReference type="ARBA" id="ARBA00022692"/>
    </source>
</evidence>
<evidence type="ECO:0008006" key="10">
    <source>
        <dbReference type="Google" id="ProtNLM"/>
    </source>
</evidence>
<dbReference type="AlphaFoldDB" id="A0A4R1BMZ9"/>
<evidence type="ECO:0000256" key="6">
    <source>
        <dbReference type="ARBA" id="ARBA00023136"/>
    </source>
</evidence>
<protein>
    <recommendedName>
        <fullName evidence="10">Cation transporter</fullName>
    </recommendedName>
</protein>
<gene>
    <name evidence="8" type="ORF">EZJ19_01560</name>
</gene>
<dbReference type="PIRSF" id="PIRSF019239">
    <property type="entry name" value="MrpE"/>
    <property type="match status" value="1"/>
</dbReference>
<reference evidence="8 9" key="1">
    <citation type="submission" date="2019-03" db="EMBL/GenBank/DDBJ databases">
        <title>Genome sequence of Thiobacillaceae bacterium LSR1, a sulfur-oxidizing bacterium isolated from freshwater sediment.</title>
        <authorList>
            <person name="Li S."/>
        </authorList>
    </citation>
    <scope>NUCLEOTIDE SEQUENCE [LARGE SCALE GENOMIC DNA]</scope>
    <source>
        <strain evidence="8 9">LSR1</strain>
    </source>
</reference>
<keyword evidence="9" id="KW-1185">Reference proteome</keyword>
<dbReference type="RefSeq" id="WP_131444548.1">
    <property type="nucleotide sequence ID" value="NZ_SJZB01000008.1"/>
</dbReference>
<dbReference type="OrthoDB" id="9807187at2"/>
<organism evidence="8 9">
    <name type="scientific">Parasulfuritortus cantonensis</name>
    <dbReference type="NCBI Taxonomy" id="2528202"/>
    <lineage>
        <taxon>Bacteria</taxon>
        <taxon>Pseudomonadati</taxon>
        <taxon>Pseudomonadota</taxon>
        <taxon>Betaproteobacteria</taxon>
        <taxon>Nitrosomonadales</taxon>
        <taxon>Thiobacillaceae</taxon>
        <taxon>Parasulfuritortus</taxon>
    </lineage>
</organism>
<dbReference type="Proteomes" id="UP000295443">
    <property type="component" value="Unassembled WGS sequence"/>
</dbReference>
<comment type="caution">
    <text evidence="8">The sequence shown here is derived from an EMBL/GenBank/DDBJ whole genome shotgun (WGS) entry which is preliminary data.</text>
</comment>
<evidence type="ECO:0000256" key="7">
    <source>
        <dbReference type="SAM" id="Phobius"/>
    </source>
</evidence>
<keyword evidence="4 7" id="KW-0812">Transmembrane</keyword>
<evidence type="ECO:0000256" key="5">
    <source>
        <dbReference type="ARBA" id="ARBA00022989"/>
    </source>
</evidence>